<organism evidence="1 2">
    <name type="scientific">Prolemur simus</name>
    <name type="common">Greater bamboo lemur</name>
    <name type="synonym">Hapalemur simus</name>
    <dbReference type="NCBI Taxonomy" id="1328070"/>
    <lineage>
        <taxon>Eukaryota</taxon>
        <taxon>Metazoa</taxon>
        <taxon>Chordata</taxon>
        <taxon>Craniata</taxon>
        <taxon>Vertebrata</taxon>
        <taxon>Euteleostomi</taxon>
        <taxon>Mammalia</taxon>
        <taxon>Eutheria</taxon>
        <taxon>Euarchontoglires</taxon>
        <taxon>Primates</taxon>
        <taxon>Strepsirrhini</taxon>
        <taxon>Lemuriformes</taxon>
        <taxon>Lemuridae</taxon>
        <taxon>Prolemur</taxon>
    </lineage>
</organism>
<protein>
    <submittedName>
        <fullName evidence="1">Uncharacterized protein</fullName>
    </submittedName>
</protein>
<proteinExistence type="predicted"/>
<accession>A0A8C8ZUY2</accession>
<dbReference type="GeneTree" id="ENSGT01000000215472"/>
<evidence type="ECO:0000313" key="2">
    <source>
        <dbReference type="Proteomes" id="UP000694414"/>
    </source>
</evidence>
<dbReference type="AlphaFoldDB" id="A0A8C8ZUY2"/>
<reference evidence="1" key="2">
    <citation type="submission" date="2025-09" db="UniProtKB">
        <authorList>
            <consortium name="Ensembl"/>
        </authorList>
    </citation>
    <scope>IDENTIFICATION</scope>
</reference>
<sequence>VSAPEPPAQEGIQATSPAGSKCCCPRGDLPPAGTRLLCYAAQAVFVCMVWGLCPCAFSSLSPLYRIFHAPHCPLFYIFSPAQTFPEPCKRVLWSPDCVVPTTCQWVCI</sequence>
<evidence type="ECO:0000313" key="1">
    <source>
        <dbReference type="Ensembl" id="ENSPSMP00000022508.1"/>
    </source>
</evidence>
<reference evidence="1" key="1">
    <citation type="submission" date="2025-08" db="UniProtKB">
        <authorList>
            <consortium name="Ensembl"/>
        </authorList>
    </citation>
    <scope>IDENTIFICATION</scope>
</reference>
<dbReference type="Proteomes" id="UP000694414">
    <property type="component" value="Unplaced"/>
</dbReference>
<name>A0A8C8ZUY2_PROSS</name>
<keyword evidence="2" id="KW-1185">Reference proteome</keyword>
<dbReference type="Ensembl" id="ENSPSMT00000026127.1">
    <property type="protein sequence ID" value="ENSPSMP00000022508.1"/>
    <property type="gene ID" value="ENSPSMG00000015918.1"/>
</dbReference>